<comment type="subcellular location">
    <subcellularLocation>
        <location evidence="7">Membrane</location>
        <topology evidence="7">Multi-pass membrane protein</topology>
    </subcellularLocation>
</comment>
<feature type="transmembrane region" description="Helical" evidence="8">
    <location>
        <begin position="236"/>
        <end position="255"/>
    </location>
</feature>
<dbReference type="Proteomes" id="UP000318571">
    <property type="component" value="Chromosome 6"/>
</dbReference>
<comment type="similarity">
    <text evidence="1 7">Belongs to the reduced folate carrier (RFC) transporter (TC 2.A.48) family.</text>
</comment>
<dbReference type="GO" id="GO:0005886">
    <property type="term" value="C:plasma membrane"/>
    <property type="evidence" value="ECO:0007669"/>
    <property type="project" value="UniProtKB-UniRule"/>
</dbReference>
<keyword evidence="5 7" id="KW-0472">Membrane</keyword>
<proteinExistence type="inferred from homology"/>
<evidence type="ECO:0000256" key="1">
    <source>
        <dbReference type="ARBA" id="ARBA00005773"/>
    </source>
</evidence>
<gene>
    <name evidence="9" type="ORF">TCAL_05132</name>
</gene>
<feature type="transmembrane region" description="Helical" evidence="8">
    <location>
        <begin position="399"/>
        <end position="419"/>
    </location>
</feature>
<dbReference type="OMA" id="DIWACYA"/>
<evidence type="ECO:0000256" key="3">
    <source>
        <dbReference type="ARBA" id="ARBA00022954"/>
    </source>
</evidence>
<accession>A0A553PNP7</accession>
<dbReference type="GO" id="GO:0090482">
    <property type="term" value="F:vitamin transmembrane transporter activity"/>
    <property type="evidence" value="ECO:0007669"/>
    <property type="project" value="InterPro"/>
</dbReference>
<evidence type="ECO:0000256" key="4">
    <source>
        <dbReference type="ARBA" id="ARBA00022989"/>
    </source>
</evidence>
<feature type="transmembrane region" description="Helical" evidence="8">
    <location>
        <begin position="165"/>
        <end position="183"/>
    </location>
</feature>
<evidence type="ECO:0000256" key="5">
    <source>
        <dbReference type="ARBA" id="ARBA00023136"/>
    </source>
</evidence>
<reference evidence="9 10" key="1">
    <citation type="journal article" date="2018" name="Nat. Ecol. Evol.">
        <title>Genomic signatures of mitonuclear coevolution across populations of Tigriopus californicus.</title>
        <authorList>
            <person name="Barreto F.S."/>
            <person name="Watson E.T."/>
            <person name="Lima T.G."/>
            <person name="Willett C.S."/>
            <person name="Edmands S."/>
            <person name="Li W."/>
            <person name="Burton R.S."/>
        </authorList>
    </citation>
    <scope>NUCLEOTIDE SEQUENCE [LARGE SCALE GENOMIC DNA]</scope>
    <source>
        <strain evidence="9 10">San Diego</strain>
    </source>
</reference>
<feature type="transmembrane region" description="Helical" evidence="8">
    <location>
        <begin position="309"/>
        <end position="326"/>
    </location>
</feature>
<evidence type="ECO:0000256" key="2">
    <source>
        <dbReference type="ARBA" id="ARBA00022692"/>
    </source>
</evidence>
<dbReference type="FunFam" id="1.20.1250.20:FF:000298">
    <property type="entry name" value="Thiamine transporter"/>
    <property type="match status" value="1"/>
</dbReference>
<dbReference type="SUPFAM" id="SSF103473">
    <property type="entry name" value="MFS general substrate transporter"/>
    <property type="match status" value="1"/>
</dbReference>
<keyword evidence="7" id="KW-0813">Transport</keyword>
<evidence type="ECO:0000256" key="6">
    <source>
        <dbReference type="ARBA" id="ARBA00023180"/>
    </source>
</evidence>
<evidence type="ECO:0000256" key="8">
    <source>
        <dbReference type="SAM" id="Phobius"/>
    </source>
</evidence>
<protein>
    <recommendedName>
        <fullName evidence="11">Thiamine transporter 1</fullName>
    </recommendedName>
</protein>
<evidence type="ECO:0000313" key="9">
    <source>
        <dbReference type="EMBL" id="TRY79299.1"/>
    </source>
</evidence>
<feature type="transmembrane region" description="Helical" evidence="8">
    <location>
        <begin position="74"/>
        <end position="92"/>
    </location>
</feature>
<evidence type="ECO:0008006" key="11">
    <source>
        <dbReference type="Google" id="ProtNLM"/>
    </source>
</evidence>
<dbReference type="InterPro" id="IPR002666">
    <property type="entry name" value="Folate_carrier"/>
</dbReference>
<evidence type="ECO:0000256" key="7">
    <source>
        <dbReference type="PIRNR" id="PIRNR028739"/>
    </source>
</evidence>
<dbReference type="Pfam" id="PF01770">
    <property type="entry name" value="Folate_carrier"/>
    <property type="match status" value="1"/>
</dbReference>
<feature type="transmembrane region" description="Helical" evidence="8">
    <location>
        <begin position="275"/>
        <end position="297"/>
    </location>
</feature>
<feature type="transmembrane region" description="Helical" evidence="8">
    <location>
        <begin position="363"/>
        <end position="387"/>
    </location>
</feature>
<comment type="caution">
    <text evidence="9">The sequence shown here is derived from an EMBL/GenBank/DDBJ whole genome shotgun (WGS) entry which is preliminary data.</text>
</comment>
<dbReference type="NCBIfam" id="TIGR00806">
    <property type="entry name" value="rfc"/>
    <property type="match status" value="1"/>
</dbReference>
<dbReference type="AlphaFoldDB" id="A0A553PNP7"/>
<keyword evidence="3" id="KW-0290">Folate-binding</keyword>
<sequence length="462" mass="52009">MEGWKAITSLLCLYGFLKELRPSEPFLTEYLINPKWSNITLEQAYYDVYPVWTYSYLAVLILVFLLTDLLRYKPVIVVEGFAYIGTWILLLYGKGVPTMQLMQFVYGVATSTEVAYYSYIYTKVNQQHFQAVTSWTRVALLLGRFLSGCLAQILTSSGLCDYRGLNFVSLASVSLATVVSFFLPKVTKTIYFHHDDFSPVNSPENEALEDHSIGSGPWARALANVRRDFCQSFGNLYILKWSVWWALGMCGNFQVGNYIQPLWETIQPVQGTDHIYNGAVEALTTLAGAFLAFALGFVRLNWVLVGEPVLFLLSVLDGLLLLAIAVTDDIWVAYIGYFLFRAGYQMLITVASYEIARHIGDDCYGLVFGFNTFLALLFQTVLTMVVADDIGLALPPRTQFLVYGCFWIVIGAIFLIMFLRAMVTQSLFQEIQAQGVWIHPEASSSSLEPNRREVPLGSTDPQ</sequence>
<organism evidence="9 10">
    <name type="scientific">Tigriopus californicus</name>
    <name type="common">Marine copepod</name>
    <dbReference type="NCBI Taxonomy" id="6832"/>
    <lineage>
        <taxon>Eukaryota</taxon>
        <taxon>Metazoa</taxon>
        <taxon>Ecdysozoa</taxon>
        <taxon>Arthropoda</taxon>
        <taxon>Crustacea</taxon>
        <taxon>Multicrustacea</taxon>
        <taxon>Hexanauplia</taxon>
        <taxon>Copepoda</taxon>
        <taxon>Harpacticoida</taxon>
        <taxon>Harpacticidae</taxon>
        <taxon>Tigriopus</taxon>
    </lineage>
</organism>
<dbReference type="GO" id="GO:0005542">
    <property type="term" value="F:folic acid binding"/>
    <property type="evidence" value="ECO:0007669"/>
    <property type="project" value="UniProtKB-KW"/>
</dbReference>
<dbReference type="EMBL" id="VCGU01000002">
    <property type="protein sequence ID" value="TRY79299.1"/>
    <property type="molecule type" value="Genomic_DNA"/>
</dbReference>
<name>A0A553PNP7_TIGCA</name>
<keyword evidence="6" id="KW-0325">Glycoprotein</keyword>
<dbReference type="PIRSF" id="PIRSF028739">
    <property type="entry name" value="Folate_carrier"/>
    <property type="match status" value="1"/>
</dbReference>
<feature type="transmembrane region" description="Helical" evidence="8">
    <location>
        <begin position="46"/>
        <end position="67"/>
    </location>
</feature>
<dbReference type="PANTHER" id="PTHR10686">
    <property type="entry name" value="FOLATE TRANSPORTER"/>
    <property type="match status" value="1"/>
</dbReference>
<dbReference type="Gene3D" id="1.20.1250.20">
    <property type="entry name" value="MFS general substrate transporter like domains"/>
    <property type="match status" value="1"/>
</dbReference>
<feature type="transmembrane region" description="Helical" evidence="8">
    <location>
        <begin position="332"/>
        <end position="351"/>
    </location>
</feature>
<dbReference type="InterPro" id="IPR036259">
    <property type="entry name" value="MFS_trans_sf"/>
</dbReference>
<dbReference type="PANTHER" id="PTHR10686:SF18">
    <property type="entry name" value="IP11787P-RELATED"/>
    <property type="match status" value="1"/>
</dbReference>
<evidence type="ECO:0000313" key="10">
    <source>
        <dbReference type="Proteomes" id="UP000318571"/>
    </source>
</evidence>
<keyword evidence="4 8" id="KW-1133">Transmembrane helix</keyword>
<feature type="transmembrane region" description="Helical" evidence="8">
    <location>
        <begin position="104"/>
        <end position="122"/>
    </location>
</feature>
<keyword evidence="2 8" id="KW-0812">Transmembrane</keyword>
<feature type="transmembrane region" description="Helical" evidence="8">
    <location>
        <begin position="134"/>
        <end position="153"/>
    </location>
</feature>
<keyword evidence="10" id="KW-1185">Reference proteome</keyword>